<proteinExistence type="predicted"/>
<accession>A0AC35TIZ8</accession>
<protein>
    <submittedName>
        <fullName evidence="2">LRRCT domain-containing protein</fullName>
    </submittedName>
</protein>
<evidence type="ECO:0000313" key="2">
    <source>
        <dbReference type="WBParaSite" id="RSKR_0000107100.1"/>
    </source>
</evidence>
<dbReference type="WBParaSite" id="RSKR_0000107100.1">
    <property type="protein sequence ID" value="RSKR_0000107100.1"/>
    <property type="gene ID" value="RSKR_0000107100"/>
</dbReference>
<name>A0AC35TIZ8_9BILA</name>
<evidence type="ECO:0000313" key="1">
    <source>
        <dbReference type="Proteomes" id="UP000095286"/>
    </source>
</evidence>
<organism evidence="1 2">
    <name type="scientific">Rhabditophanes sp. KR3021</name>
    <dbReference type="NCBI Taxonomy" id="114890"/>
    <lineage>
        <taxon>Eukaryota</taxon>
        <taxon>Metazoa</taxon>
        <taxon>Ecdysozoa</taxon>
        <taxon>Nematoda</taxon>
        <taxon>Chromadorea</taxon>
        <taxon>Rhabditida</taxon>
        <taxon>Tylenchina</taxon>
        <taxon>Panagrolaimomorpha</taxon>
        <taxon>Strongyloidoidea</taxon>
        <taxon>Alloionematidae</taxon>
        <taxon>Rhabditophanes</taxon>
    </lineage>
</organism>
<dbReference type="Proteomes" id="UP000095286">
    <property type="component" value="Unplaced"/>
</dbReference>
<sequence>MEKLFVILLAVTTLQPFSISATSACADIDLVLNQEKTKPPACRCYAQHQPFLKVSTAIQTDQLNSWIGCTELTMPGIVHALTSFNKTIETNIWIWNSFLTIIPPNMFDQIRPRVLSIENSSLSIIKAGALTSVSPFVHTLILKNNIIKSIDKNVFDNLNSLKHFDVSGNKLSTLSRTMKDSFPAVEEFILNDNHISMIEDGFFDNLGRLKKLNLANNRLQALGKDTFKGLVNLEYLNLKGNLLKTINSSTFGYLKKLETLHLDGNALISIDLSDLRSLKKLFINSNHIESFKDIKLSKLTNLVYLNVDDNDITAIDNLDLVTLKESPKLRYISFAQNNISTVSPKAFEHVKELKVLSFTGNNIVSIGGYESFLKPLKSLETLLLSKNLIESVDKSDFDGLRGLKNLALDFNNISDIMENTFDGINLEKMFINRNDLNKLPDGIFDHLEKTLKVVDLSDNPWSTLCKDSKLSLWIGRIGKANVPSGDITNLMSKCIEEENVENEKTSLIITVIASILAFLCLVILVAIGFLYYDNQKHPLPMNTQLKHLPSDLIKLVNEFKRKRGIAIHEAELKAAELKAKKPIIRPLSTIYETDNLLVDPAESIPLEEVASTNDAPGTFNNVV</sequence>
<reference evidence="2" key="1">
    <citation type="submission" date="2016-11" db="UniProtKB">
        <authorList>
            <consortium name="WormBaseParasite"/>
        </authorList>
    </citation>
    <scope>IDENTIFICATION</scope>
    <source>
        <strain evidence="2">KR3021</strain>
    </source>
</reference>